<sequence>MANSIWTSPEITSPATVWEQTRTLNFEVTDYLQLDGMGVGESISSPVVQVGGYQWKIKFYPDGIDEECDGHASALVRCYSQDTDPNVTAKFKLSILEKRSQVNVSSFDAPMCIFSPCDFPTWGYQKFVDKSKLESLSQLGDGCFTIRCVLTVVTDEPPSRGLSRELPSQLSSQLESMLEDGRGADVTFRVGSHKFLGHRCVLAARSPVFSAQFYGPMAEKDKPRVKVVDVEPAIFQMMLRYIYTDSMPPPPPPAEGYSVAVMQHLMVAADMYGLERLKLMCEDELCNIMDASTVMSTYALASQHRCNRLKDECVEFMSSKEVLAAILETSERFMPRCRPLPLEGDHEEEEVDQCKKFKRTRTK</sequence>
<dbReference type="CDD" id="cd00121">
    <property type="entry name" value="MATH"/>
    <property type="match status" value="1"/>
</dbReference>
<organism evidence="5">
    <name type="scientific">Triticum aestivum</name>
    <name type="common">Wheat</name>
    <dbReference type="NCBI Taxonomy" id="4565"/>
    <lineage>
        <taxon>Eukaryota</taxon>
        <taxon>Viridiplantae</taxon>
        <taxon>Streptophyta</taxon>
        <taxon>Embryophyta</taxon>
        <taxon>Tracheophyta</taxon>
        <taxon>Spermatophyta</taxon>
        <taxon>Magnoliopsida</taxon>
        <taxon>Liliopsida</taxon>
        <taxon>Poales</taxon>
        <taxon>Poaceae</taxon>
        <taxon>BOP clade</taxon>
        <taxon>Pooideae</taxon>
        <taxon>Triticodae</taxon>
        <taxon>Triticeae</taxon>
        <taxon>Triticinae</taxon>
        <taxon>Triticum</taxon>
    </lineage>
</organism>
<dbReference type="Gramene" id="TraesWEE_scaffold_121877_01G000100.1">
    <property type="protein sequence ID" value="TraesWEE_scaffold_121877_01G000100.1"/>
    <property type="gene ID" value="TraesWEE_scaffold_121877_01G000100"/>
</dbReference>
<evidence type="ECO:0000256" key="1">
    <source>
        <dbReference type="ARBA" id="ARBA00004906"/>
    </source>
</evidence>
<dbReference type="GO" id="GO:0016567">
    <property type="term" value="P:protein ubiquitination"/>
    <property type="evidence" value="ECO:0007669"/>
    <property type="project" value="InterPro"/>
</dbReference>
<dbReference type="Gramene" id="TraesCS2D03G1056900.1">
    <property type="protein sequence ID" value="TraesCS2D03G1056900.1.CDS1"/>
    <property type="gene ID" value="TraesCS2D03G1056900"/>
</dbReference>
<dbReference type="Gramene" id="TraesLDM2D03G01268120.1">
    <property type="protein sequence ID" value="TraesLDM2D03G01268120.1.CDS1"/>
    <property type="gene ID" value="TraesLDM2D03G01268120"/>
</dbReference>
<dbReference type="InterPro" id="IPR045005">
    <property type="entry name" value="BPM1-6"/>
</dbReference>
<dbReference type="SUPFAM" id="SSF54695">
    <property type="entry name" value="POZ domain"/>
    <property type="match status" value="1"/>
</dbReference>
<dbReference type="InterPro" id="IPR056423">
    <property type="entry name" value="BACK_BPM_SPOP"/>
</dbReference>
<dbReference type="Gene3D" id="3.30.710.10">
    <property type="entry name" value="Potassium Channel Kv1.1, Chain A"/>
    <property type="match status" value="1"/>
</dbReference>
<proteinExistence type="inferred from homology"/>
<dbReference type="InterPro" id="IPR011333">
    <property type="entry name" value="SKP1/BTB/POZ_sf"/>
</dbReference>
<feature type="domain" description="BTB" evidence="3">
    <location>
        <begin position="184"/>
        <end position="251"/>
    </location>
</feature>
<evidence type="ECO:0000256" key="2">
    <source>
        <dbReference type="ARBA" id="ARBA00010846"/>
    </source>
</evidence>
<dbReference type="Gramene" id="TraesMAC2D03G01265140.1">
    <property type="protein sequence ID" value="TraesMAC2D03G01265140.1.CDS1"/>
    <property type="gene ID" value="TraesMAC2D03G01265140"/>
</dbReference>
<reference evidence="5" key="1">
    <citation type="submission" date="2018-08" db="EMBL/GenBank/DDBJ databases">
        <authorList>
            <person name="Rossello M."/>
        </authorList>
    </citation>
    <scope>NUCLEOTIDE SEQUENCE [LARGE SCALE GENOMIC DNA]</scope>
    <source>
        <strain evidence="5">cv. Chinese Spring</strain>
    </source>
</reference>
<dbReference type="PROSITE" id="PS50097">
    <property type="entry name" value="BTB"/>
    <property type="match status" value="1"/>
</dbReference>
<dbReference type="SUPFAM" id="SSF49599">
    <property type="entry name" value="TRAF domain-like"/>
    <property type="match status" value="1"/>
</dbReference>
<accession>A0A3B6DND4</accession>
<protein>
    <recommendedName>
        <fullName evidence="7">BTB domain-containing protein</fullName>
    </recommendedName>
</protein>
<dbReference type="SMR" id="A0A3B6DND4"/>
<dbReference type="AlphaFoldDB" id="A0A3B6DND4"/>
<dbReference type="Proteomes" id="UP000019116">
    <property type="component" value="Chromosome 2D"/>
</dbReference>
<comment type="similarity">
    <text evidence="2">Belongs to the Tdpoz family.</text>
</comment>
<name>A0A3B6DND4_WHEAT</name>
<dbReference type="Gramene" id="TraesSTA2D03G01256040.1">
    <property type="protein sequence ID" value="TraesSTA2D03G01256040.1.CDS1"/>
    <property type="gene ID" value="TraesSTA2D03G01256040"/>
</dbReference>
<dbReference type="PANTHER" id="PTHR26379">
    <property type="entry name" value="BTB/POZ AND MATH DOMAIN-CONTAINING PROTEIN 1"/>
    <property type="match status" value="1"/>
</dbReference>
<dbReference type="RefSeq" id="XP_044328890.1">
    <property type="nucleotide sequence ID" value="XM_044472955.1"/>
</dbReference>
<dbReference type="Gramene" id="TraesKAR2D01G0418530.1">
    <property type="protein sequence ID" value="cds.TraesKAR2D01G0418530.1"/>
    <property type="gene ID" value="TraesKAR2D01G0418530"/>
</dbReference>
<feature type="domain" description="MATH" evidence="4">
    <location>
        <begin position="21"/>
        <end position="150"/>
    </location>
</feature>
<dbReference type="EnsemblPlants" id="TraesCS2D02G473000.1">
    <property type="protein sequence ID" value="TraesCS2D02G473000.1.cds1"/>
    <property type="gene ID" value="TraesCS2D02G473000"/>
</dbReference>
<dbReference type="Gramene" id="TraesNOR2D03G01283580.1">
    <property type="protein sequence ID" value="TraesNOR2D03G01283580.1.CDS1"/>
    <property type="gene ID" value="TraesNOR2D03G01283580"/>
</dbReference>
<evidence type="ECO:0000313" key="5">
    <source>
        <dbReference type="EnsemblPlants" id="TraesCS2D02G473000.1.cds1"/>
    </source>
</evidence>
<reference evidence="5" key="2">
    <citation type="submission" date="2018-10" db="UniProtKB">
        <authorList>
            <consortium name="EnsemblPlants"/>
        </authorList>
    </citation>
    <scope>IDENTIFICATION</scope>
</reference>
<dbReference type="Gramene" id="TraesCS2D02G473000.1">
    <property type="protein sequence ID" value="TraesCS2D02G473000.1.cds1"/>
    <property type="gene ID" value="TraesCS2D02G473000"/>
</dbReference>
<dbReference type="OrthoDB" id="634604at2759"/>
<dbReference type="GeneID" id="123050119"/>
<dbReference type="STRING" id="4565.A0A3B6DND4"/>
<keyword evidence="6" id="KW-1185">Reference proteome</keyword>
<gene>
    <name evidence="5" type="primary">LOC123050119</name>
</gene>
<dbReference type="SMART" id="SM00225">
    <property type="entry name" value="BTB"/>
    <property type="match status" value="1"/>
</dbReference>
<dbReference type="PANTHER" id="PTHR26379:SF388">
    <property type="entry name" value="OS04G0625700 PROTEIN"/>
    <property type="match status" value="1"/>
</dbReference>
<evidence type="ECO:0000259" key="3">
    <source>
        <dbReference type="PROSITE" id="PS50097"/>
    </source>
</evidence>
<dbReference type="PROSITE" id="PS50144">
    <property type="entry name" value="MATH"/>
    <property type="match status" value="1"/>
</dbReference>
<dbReference type="Pfam" id="PF24570">
    <property type="entry name" value="BACK_BPM_SPOP"/>
    <property type="match status" value="1"/>
</dbReference>
<dbReference type="InterPro" id="IPR002083">
    <property type="entry name" value="MATH/TRAF_dom"/>
</dbReference>
<evidence type="ECO:0008006" key="7">
    <source>
        <dbReference type="Google" id="ProtNLM"/>
    </source>
</evidence>
<dbReference type="Gramene" id="TraesLAC2D03G01218730.1">
    <property type="protein sequence ID" value="TraesLAC2D03G01218730.1.CDS1"/>
    <property type="gene ID" value="TraesLAC2D03G01218730"/>
</dbReference>
<evidence type="ECO:0000259" key="4">
    <source>
        <dbReference type="PROSITE" id="PS50144"/>
    </source>
</evidence>
<dbReference type="OMA" id="NIMDAST"/>
<dbReference type="Gene3D" id="2.60.210.10">
    <property type="entry name" value="Apoptosis, Tumor Necrosis Factor Receptor Associated Protein 2, Chain A"/>
    <property type="match status" value="1"/>
</dbReference>
<comment type="pathway">
    <text evidence="1">Protein modification; protein ubiquitination.</text>
</comment>
<dbReference type="Pfam" id="PF22486">
    <property type="entry name" value="MATH_2"/>
    <property type="match status" value="1"/>
</dbReference>
<dbReference type="InterPro" id="IPR000210">
    <property type="entry name" value="BTB/POZ_dom"/>
</dbReference>
<dbReference type="InterPro" id="IPR008974">
    <property type="entry name" value="TRAF-like"/>
</dbReference>
<dbReference type="Pfam" id="PF00651">
    <property type="entry name" value="BTB"/>
    <property type="match status" value="1"/>
</dbReference>
<evidence type="ECO:0000313" key="6">
    <source>
        <dbReference type="Proteomes" id="UP000019116"/>
    </source>
</evidence>